<protein>
    <recommendedName>
        <fullName evidence="2">IPT/TIG domain-containing protein</fullName>
    </recommendedName>
</protein>
<sequence length="191" mass="18950">MRFLSRAALAGLFVLLAGCGGDGTGSNNPTPGVASLEPNRVQPGAGETTIQVLGSDFVRASVVRFNGSDRPTKYVSKTELAATLSAADVASSGAALIAVVNPAPGGGTSNAMQLAIAAGQNPVPAVSALAPAFITAGSAATTVTVTGTGFVPQSVVYAGSDARPTTYQSATQLRVQLSDTLLATGRMLALS</sequence>
<feature type="chain" id="PRO_5026878478" description="IPT/TIG domain-containing protein" evidence="1">
    <location>
        <begin position="20"/>
        <end position="191"/>
    </location>
</feature>
<feature type="signal peptide" evidence="1">
    <location>
        <begin position="1"/>
        <end position="19"/>
    </location>
</feature>
<dbReference type="AlphaFoldDB" id="A0A6J4NAK3"/>
<dbReference type="PROSITE" id="PS51257">
    <property type="entry name" value="PROKAR_LIPOPROTEIN"/>
    <property type="match status" value="1"/>
</dbReference>
<dbReference type="SUPFAM" id="SSF81296">
    <property type="entry name" value="E set domains"/>
    <property type="match status" value="2"/>
</dbReference>
<reference evidence="3" key="1">
    <citation type="submission" date="2020-02" db="EMBL/GenBank/DDBJ databases">
        <authorList>
            <person name="Meier V. D."/>
        </authorList>
    </citation>
    <scope>NUCLEOTIDE SEQUENCE</scope>
    <source>
        <strain evidence="3">AVDCRST_MAG89</strain>
    </source>
</reference>
<dbReference type="Pfam" id="PF01833">
    <property type="entry name" value="TIG"/>
    <property type="match status" value="1"/>
</dbReference>
<dbReference type="InterPro" id="IPR014756">
    <property type="entry name" value="Ig_E-set"/>
</dbReference>
<evidence type="ECO:0000313" key="3">
    <source>
        <dbReference type="EMBL" id="CAA9382192.1"/>
    </source>
</evidence>
<dbReference type="InterPro" id="IPR002909">
    <property type="entry name" value="IPT_dom"/>
</dbReference>
<evidence type="ECO:0000256" key="1">
    <source>
        <dbReference type="SAM" id="SignalP"/>
    </source>
</evidence>
<feature type="domain" description="IPT/TIG" evidence="2">
    <location>
        <begin position="124"/>
        <end position="178"/>
    </location>
</feature>
<dbReference type="Gene3D" id="2.60.40.10">
    <property type="entry name" value="Immunoglobulins"/>
    <property type="match status" value="2"/>
</dbReference>
<dbReference type="EMBL" id="CADCTV010001145">
    <property type="protein sequence ID" value="CAA9382192.1"/>
    <property type="molecule type" value="Genomic_DNA"/>
</dbReference>
<accession>A0A6J4NAK3</accession>
<proteinExistence type="predicted"/>
<keyword evidence="1" id="KW-0732">Signal</keyword>
<feature type="non-terminal residue" evidence="3">
    <location>
        <position position="191"/>
    </location>
</feature>
<gene>
    <name evidence="3" type="ORF">AVDCRST_MAG89-5475</name>
</gene>
<evidence type="ECO:0000259" key="2">
    <source>
        <dbReference type="Pfam" id="PF01833"/>
    </source>
</evidence>
<name>A0A6J4NAK3_9BACT</name>
<organism evidence="3">
    <name type="scientific">uncultured Gemmatimonadota bacterium</name>
    <dbReference type="NCBI Taxonomy" id="203437"/>
    <lineage>
        <taxon>Bacteria</taxon>
        <taxon>Pseudomonadati</taxon>
        <taxon>Gemmatimonadota</taxon>
        <taxon>environmental samples</taxon>
    </lineage>
</organism>
<dbReference type="InterPro" id="IPR013783">
    <property type="entry name" value="Ig-like_fold"/>
</dbReference>